<dbReference type="PROSITE" id="PS51257">
    <property type="entry name" value="PROKAR_LIPOPROTEIN"/>
    <property type="match status" value="1"/>
</dbReference>
<gene>
    <name evidence="2" type="ORF">IEW27_14020</name>
    <name evidence="3" type="ORF">LNP80_08135</name>
</gene>
<dbReference type="AlphaFoldDB" id="A0A9Q3URJ6"/>
<evidence type="ECO:0000256" key="1">
    <source>
        <dbReference type="SAM" id="SignalP"/>
    </source>
</evidence>
<keyword evidence="1" id="KW-0732">Signal</keyword>
<organism evidence="3 5">
    <name type="scientific">Chryseobacterium muglaense</name>
    <dbReference type="NCBI Taxonomy" id="2893752"/>
    <lineage>
        <taxon>Bacteria</taxon>
        <taxon>Pseudomonadati</taxon>
        <taxon>Bacteroidota</taxon>
        <taxon>Flavobacteriia</taxon>
        <taxon>Flavobacteriales</taxon>
        <taxon>Weeksellaceae</taxon>
        <taxon>Chryseobacterium group</taxon>
        <taxon>Chryseobacterium</taxon>
    </lineage>
</organism>
<dbReference type="EMBL" id="JACXXP010000018">
    <property type="protein sequence ID" value="MBD3905700.1"/>
    <property type="molecule type" value="Genomic_DNA"/>
</dbReference>
<evidence type="ECO:0000313" key="5">
    <source>
        <dbReference type="Proteomes" id="UP001107960"/>
    </source>
</evidence>
<dbReference type="EMBL" id="JAJJML010000001">
    <property type="protein sequence ID" value="MCC9034228.1"/>
    <property type="molecule type" value="Genomic_DNA"/>
</dbReference>
<evidence type="ECO:0000313" key="3">
    <source>
        <dbReference type="EMBL" id="MCC9034228.1"/>
    </source>
</evidence>
<accession>A0A9Q3URJ6</accession>
<evidence type="ECO:0000313" key="2">
    <source>
        <dbReference type="EMBL" id="MBD3905700.1"/>
    </source>
</evidence>
<sequence length="343" mass="39026">MRNIILPFILLLTFVFSCTSNDIDEGLEQKTTSYNVYVAGSENNKASFWKNNVLNNLAGGDNLTAEKIIVENNNTYILGNSSGINPNYYFWKNNTREDLRVYLGIPTVSPYQILDMAIDNGDTYFIGYYDTFSPIAPLRYEFCIWKNGVKTILNTSNDIIYRTSKINIFNHQTYVSALTNNISSGFQSGYYVGTTFHSIPGISWVCNFSQNSTGINFLYVKNGFFHYRDLTTNIETLVSNNNYPNLLEGKIISETNSSDLYIAGYLHLGNSYFKNNIQTAFPIDPTYSRIKDMFVLDNNLYTIKHQTSPYSSKIYINNVETQNITNASTSTNNTFNSIYVVQN</sequence>
<proteinExistence type="predicted"/>
<reference evidence="3" key="1">
    <citation type="submission" date="2021-11" db="EMBL/GenBank/DDBJ databases">
        <title>Description of novel Chryseobacterium species.</title>
        <authorList>
            <person name="Saticioglu I.B."/>
            <person name="Ay H."/>
            <person name="Altun S."/>
            <person name="Duman M."/>
        </authorList>
    </citation>
    <scope>NUCLEOTIDE SEQUENCE</scope>
    <source>
        <strain evidence="3">C-39</strain>
    </source>
</reference>
<feature type="chain" id="PRO_5040334155" evidence="1">
    <location>
        <begin position="21"/>
        <end position="343"/>
    </location>
</feature>
<feature type="signal peptide" evidence="1">
    <location>
        <begin position="1"/>
        <end position="20"/>
    </location>
</feature>
<keyword evidence="4" id="KW-1185">Reference proteome</keyword>
<reference evidence="4" key="2">
    <citation type="submission" date="2023-07" db="EMBL/GenBank/DDBJ databases">
        <title>Description of novel Chryseobacterium sp. strain C-2.</title>
        <authorList>
            <person name="Saticioglu I.B."/>
        </authorList>
    </citation>
    <scope>NUCLEOTIDE SEQUENCE [LARGE SCALE GENOMIC DNA]</scope>
    <source>
        <strain evidence="4">C-2</strain>
    </source>
</reference>
<evidence type="ECO:0000313" key="4">
    <source>
        <dbReference type="Proteomes" id="UP000603715"/>
    </source>
</evidence>
<protein>
    <submittedName>
        <fullName evidence="3">Uncharacterized protein</fullName>
    </submittedName>
</protein>
<reference evidence="2" key="3">
    <citation type="submission" date="2024-05" db="EMBL/GenBank/DDBJ databases">
        <title>Description of novel Chryseobacterium sp. strain C-2.</title>
        <authorList>
            <person name="Saticioglu I.B."/>
        </authorList>
    </citation>
    <scope>NUCLEOTIDE SEQUENCE</scope>
    <source>
        <strain evidence="2">C-2</strain>
    </source>
</reference>
<dbReference type="RefSeq" id="WP_191180140.1">
    <property type="nucleotide sequence ID" value="NZ_JACXXP010000018.1"/>
</dbReference>
<dbReference type="Proteomes" id="UP001107960">
    <property type="component" value="Unassembled WGS sequence"/>
</dbReference>
<comment type="caution">
    <text evidence="3">The sequence shown here is derived from an EMBL/GenBank/DDBJ whole genome shotgun (WGS) entry which is preliminary data.</text>
</comment>
<name>A0A9Q3URJ6_9FLAO</name>
<dbReference type="Proteomes" id="UP000603715">
    <property type="component" value="Unassembled WGS sequence"/>
</dbReference>